<dbReference type="Proteomes" id="UP001222958">
    <property type="component" value="Unassembled WGS sequence"/>
</dbReference>
<dbReference type="EMBL" id="JARVUX010000012">
    <property type="protein sequence ID" value="MDH2337350.1"/>
    <property type="molecule type" value="Genomic_DNA"/>
</dbReference>
<proteinExistence type="predicted"/>
<sequence>MASRLVISVEFSKGKPEDLQLYAKLKEFSAPGATIKDILKGNLPLSILKTDEDNSR</sequence>
<reference evidence="1" key="1">
    <citation type="submission" date="2023-04" db="EMBL/GenBank/DDBJ databases">
        <title>Epidemiological investigation of Clostridium perfringens isolated from cattle.</title>
        <authorList>
            <person name="Tian R."/>
        </authorList>
    </citation>
    <scope>NUCLEOTIDE SEQUENCE</scope>
    <source>
        <strain evidence="1">ZWCP172</strain>
    </source>
</reference>
<comment type="caution">
    <text evidence="1">The sequence shown here is derived from an EMBL/GenBank/DDBJ whole genome shotgun (WGS) entry which is preliminary data.</text>
</comment>
<name>A0AAP4AC96_CLOPF</name>
<evidence type="ECO:0000313" key="1">
    <source>
        <dbReference type="EMBL" id="MDH2337350.1"/>
    </source>
</evidence>
<evidence type="ECO:0000313" key="2">
    <source>
        <dbReference type="Proteomes" id="UP001222958"/>
    </source>
</evidence>
<gene>
    <name evidence="1" type="ORF">QDQ28_14315</name>
</gene>
<accession>A0AAP4AC96</accession>
<dbReference type="AlphaFoldDB" id="A0AAP4AC96"/>
<dbReference type="RefSeq" id="WP_279858314.1">
    <property type="nucleotide sequence ID" value="NZ_JARVUX010000012.1"/>
</dbReference>
<organism evidence="1 2">
    <name type="scientific">Clostridium perfringens</name>
    <dbReference type="NCBI Taxonomy" id="1502"/>
    <lineage>
        <taxon>Bacteria</taxon>
        <taxon>Bacillati</taxon>
        <taxon>Bacillota</taxon>
        <taxon>Clostridia</taxon>
        <taxon>Eubacteriales</taxon>
        <taxon>Clostridiaceae</taxon>
        <taxon>Clostridium</taxon>
    </lineage>
</organism>
<protein>
    <submittedName>
        <fullName evidence="1">Uncharacterized protein</fullName>
    </submittedName>
</protein>